<keyword evidence="1" id="KW-1133">Transmembrane helix</keyword>
<protein>
    <recommendedName>
        <fullName evidence="6">Cardiolipin synthase N-terminal domain-containing protein</fullName>
    </recommendedName>
</protein>
<gene>
    <name evidence="2" type="ORF">A4V03_20830</name>
    <name evidence="3" type="ORF">E5353_02685</name>
</gene>
<accession>A0A4S2DHJ7</accession>
<dbReference type="AlphaFoldDB" id="A0A1V0QDC9"/>
<evidence type="ECO:0000256" key="1">
    <source>
        <dbReference type="SAM" id="Phobius"/>
    </source>
</evidence>
<evidence type="ECO:0000313" key="4">
    <source>
        <dbReference type="Proteomes" id="UP000092631"/>
    </source>
</evidence>
<organism evidence="2 4">
    <name type="scientific">Bacteroides caecimuris</name>
    <dbReference type="NCBI Taxonomy" id="1796613"/>
    <lineage>
        <taxon>Bacteria</taxon>
        <taxon>Pseudomonadati</taxon>
        <taxon>Bacteroidota</taxon>
        <taxon>Bacteroidia</taxon>
        <taxon>Bacteroidales</taxon>
        <taxon>Bacteroidaceae</taxon>
        <taxon>Bacteroides</taxon>
    </lineage>
</organism>
<feature type="transmembrane region" description="Helical" evidence="1">
    <location>
        <begin position="34"/>
        <end position="53"/>
    </location>
</feature>
<keyword evidence="1" id="KW-0812">Transmembrane</keyword>
<dbReference type="EMBL" id="SRYX01000006">
    <property type="protein sequence ID" value="TGY40431.1"/>
    <property type="molecule type" value="Genomic_DNA"/>
</dbReference>
<proteinExistence type="predicted"/>
<keyword evidence="4" id="KW-1185">Reference proteome</keyword>
<reference evidence="4" key="1">
    <citation type="submission" date="2016-04" db="EMBL/GenBank/DDBJ databases">
        <title>Complete Genome Sequences of Twelve Strains of a Stable Defined Moderately Diverse Mouse Microbiota 2 (sDMDMm2).</title>
        <authorList>
            <person name="Uchimura Y."/>
            <person name="Wyss M."/>
            <person name="Brugiroux S."/>
            <person name="Limenitakis J.P."/>
            <person name="Stecher B."/>
            <person name="McCoy K.D."/>
            <person name="Macpherson A.J."/>
        </authorList>
    </citation>
    <scope>NUCLEOTIDE SEQUENCE [LARGE SCALE GENOMIC DNA]</scope>
    <source>
        <strain evidence="4">I48</strain>
    </source>
</reference>
<dbReference type="EMBL" id="CP015401">
    <property type="protein sequence ID" value="ARE60546.1"/>
    <property type="molecule type" value="Genomic_DNA"/>
</dbReference>
<name>A0A1V0QDC9_9BACE</name>
<evidence type="ECO:0000313" key="2">
    <source>
        <dbReference type="EMBL" id="ARE60546.1"/>
    </source>
</evidence>
<evidence type="ECO:0000313" key="5">
    <source>
        <dbReference type="Proteomes" id="UP000309566"/>
    </source>
</evidence>
<accession>A0A1V0QDC9</accession>
<dbReference type="Proteomes" id="UP000092631">
    <property type="component" value="Chromosome"/>
</dbReference>
<feature type="transmembrane region" description="Helical" evidence="1">
    <location>
        <begin position="6"/>
        <end position="22"/>
    </location>
</feature>
<reference evidence="2" key="2">
    <citation type="submission" date="2017-04" db="EMBL/GenBank/DDBJ databases">
        <title>Complete Genome Sequences of Twelve Strains of a Stable Defined Moderately Diverse Mouse Microbiota 2 (sDMDMm2).</title>
        <authorList>
            <person name="Uchimura Y."/>
            <person name="Wyss M."/>
            <person name="Brugiroux S."/>
            <person name="Limenitakis J.P."/>
            <person name="Stecher B."/>
            <person name="McCoy K.D."/>
            <person name="Macpherson A.J."/>
        </authorList>
    </citation>
    <scope>NUCLEOTIDE SEQUENCE</scope>
    <source>
        <strain evidence="2">I48</strain>
    </source>
</reference>
<reference evidence="3 5" key="3">
    <citation type="submission" date="2019-04" db="EMBL/GenBank/DDBJ databases">
        <title>Microbes associate with the intestines of laboratory mice.</title>
        <authorList>
            <person name="Navarre W."/>
            <person name="Wong E."/>
            <person name="Huang K."/>
            <person name="Tropini C."/>
            <person name="Ng K."/>
            <person name="Yu B."/>
        </authorList>
    </citation>
    <scope>NUCLEOTIDE SEQUENCE [LARGE SCALE GENOMIC DNA]</scope>
    <source>
        <strain evidence="3 5">NM63_1-25</strain>
    </source>
</reference>
<sequence>MLPAFIEIVYILILLVGILMVMKTPRMSTAYRFIWFFIVLSLNLLGLIVFLIWNRFFKLKQ</sequence>
<keyword evidence="1" id="KW-0472">Membrane</keyword>
<dbReference type="Proteomes" id="UP000309566">
    <property type="component" value="Unassembled WGS sequence"/>
</dbReference>
<evidence type="ECO:0008006" key="6">
    <source>
        <dbReference type="Google" id="ProtNLM"/>
    </source>
</evidence>
<dbReference type="KEGG" id="bcae:A4V03_20830"/>
<evidence type="ECO:0000313" key="3">
    <source>
        <dbReference type="EMBL" id="TGY40431.1"/>
    </source>
</evidence>